<feature type="region of interest" description="Disordered" evidence="1">
    <location>
        <begin position="38"/>
        <end position="59"/>
    </location>
</feature>
<evidence type="ECO:0000313" key="3">
    <source>
        <dbReference type="Proteomes" id="UP000550707"/>
    </source>
</evidence>
<accession>A0A7J8J741</accession>
<dbReference type="Proteomes" id="UP000550707">
    <property type="component" value="Unassembled WGS sequence"/>
</dbReference>
<name>A0A7J8J741_MOLMO</name>
<evidence type="ECO:0000313" key="2">
    <source>
        <dbReference type="EMBL" id="KAF6492351.1"/>
    </source>
</evidence>
<proteinExistence type="predicted"/>
<feature type="compositionally biased region" description="Basic and acidic residues" evidence="1">
    <location>
        <begin position="38"/>
        <end position="52"/>
    </location>
</feature>
<dbReference type="InParanoid" id="A0A7J8J741"/>
<comment type="caution">
    <text evidence="2">The sequence shown here is derived from an EMBL/GenBank/DDBJ whole genome shotgun (WGS) entry which is preliminary data.</text>
</comment>
<sequence>MPDQTEDHEHFYLFQACECHKCDLLSVLPAESAFEMDHGPHLNRHPTRDLRRSGSTPPRHRSFVKKMAIQGSVLTGKDNVMPQCKAHPCATPREEISQGSMRMNQAPNSLSLSWTPAPLKKQLTISPSGTSHRPPALRGSLPQLLARPRFLPPQSGGGSWRRPRLC</sequence>
<reference evidence="2 3" key="1">
    <citation type="journal article" date="2020" name="Nature">
        <title>Six reference-quality genomes reveal evolution of bat adaptations.</title>
        <authorList>
            <person name="Jebb D."/>
            <person name="Huang Z."/>
            <person name="Pippel M."/>
            <person name="Hughes G.M."/>
            <person name="Lavrichenko K."/>
            <person name="Devanna P."/>
            <person name="Winkler S."/>
            <person name="Jermiin L.S."/>
            <person name="Skirmuntt E.C."/>
            <person name="Katzourakis A."/>
            <person name="Burkitt-Gray L."/>
            <person name="Ray D.A."/>
            <person name="Sullivan K.A.M."/>
            <person name="Roscito J.G."/>
            <person name="Kirilenko B.M."/>
            <person name="Davalos L.M."/>
            <person name="Corthals A.P."/>
            <person name="Power M.L."/>
            <person name="Jones G."/>
            <person name="Ransome R.D."/>
            <person name="Dechmann D.K.N."/>
            <person name="Locatelli A.G."/>
            <person name="Puechmaille S.J."/>
            <person name="Fedrigo O."/>
            <person name="Jarvis E.D."/>
            <person name="Hiller M."/>
            <person name="Vernes S.C."/>
            <person name="Myers E.W."/>
            <person name="Teeling E.C."/>
        </authorList>
    </citation>
    <scope>NUCLEOTIDE SEQUENCE [LARGE SCALE GENOMIC DNA]</scope>
    <source>
        <strain evidence="2">MMolMol1</strain>
        <tissue evidence="2">Muscle</tissue>
    </source>
</reference>
<organism evidence="2 3">
    <name type="scientific">Molossus molossus</name>
    <name type="common">Pallas' mastiff bat</name>
    <name type="synonym">Vespertilio molossus</name>
    <dbReference type="NCBI Taxonomy" id="27622"/>
    <lineage>
        <taxon>Eukaryota</taxon>
        <taxon>Metazoa</taxon>
        <taxon>Chordata</taxon>
        <taxon>Craniata</taxon>
        <taxon>Vertebrata</taxon>
        <taxon>Euteleostomi</taxon>
        <taxon>Mammalia</taxon>
        <taxon>Eutheria</taxon>
        <taxon>Laurasiatheria</taxon>
        <taxon>Chiroptera</taxon>
        <taxon>Yangochiroptera</taxon>
        <taxon>Molossidae</taxon>
        <taxon>Molossus</taxon>
    </lineage>
</organism>
<evidence type="ECO:0000256" key="1">
    <source>
        <dbReference type="SAM" id="MobiDB-lite"/>
    </source>
</evidence>
<gene>
    <name evidence="2" type="ORF">HJG59_009564</name>
</gene>
<protein>
    <submittedName>
        <fullName evidence="2">Uncharacterized protein</fullName>
    </submittedName>
</protein>
<dbReference type="AlphaFoldDB" id="A0A7J8J741"/>
<feature type="region of interest" description="Disordered" evidence="1">
    <location>
        <begin position="147"/>
        <end position="166"/>
    </location>
</feature>
<keyword evidence="3" id="KW-1185">Reference proteome</keyword>
<dbReference type="EMBL" id="JACASF010000002">
    <property type="protein sequence ID" value="KAF6492351.1"/>
    <property type="molecule type" value="Genomic_DNA"/>
</dbReference>